<evidence type="ECO:0000256" key="3">
    <source>
        <dbReference type="ARBA" id="ARBA00022833"/>
    </source>
</evidence>
<dbReference type="Proteomes" id="UP000663860">
    <property type="component" value="Unassembled WGS sequence"/>
</dbReference>
<dbReference type="GO" id="GO:0004879">
    <property type="term" value="F:nuclear receptor activity"/>
    <property type="evidence" value="ECO:0007669"/>
    <property type="project" value="TreeGrafter"/>
</dbReference>
<dbReference type="GO" id="GO:0000978">
    <property type="term" value="F:RNA polymerase II cis-regulatory region sequence-specific DNA binding"/>
    <property type="evidence" value="ECO:0007669"/>
    <property type="project" value="TreeGrafter"/>
</dbReference>
<protein>
    <recommendedName>
        <fullName evidence="14">Nuclear receptor domain-containing protein</fullName>
    </recommendedName>
</protein>
<keyword evidence="5" id="KW-0238">DNA-binding</keyword>
<dbReference type="Gene3D" id="1.10.565.10">
    <property type="entry name" value="Retinoid X Receptor"/>
    <property type="match status" value="1"/>
</dbReference>
<evidence type="ECO:0000256" key="8">
    <source>
        <dbReference type="ARBA" id="ARBA00023242"/>
    </source>
</evidence>
<dbReference type="PROSITE" id="PS51843">
    <property type="entry name" value="NR_LBD"/>
    <property type="match status" value="1"/>
</dbReference>
<accession>A0A813N3F3</accession>
<reference evidence="11" key="1">
    <citation type="submission" date="2021-02" db="EMBL/GenBank/DDBJ databases">
        <authorList>
            <person name="Nowell W R."/>
        </authorList>
    </citation>
    <scope>NUCLEOTIDE SEQUENCE</scope>
</reference>
<evidence type="ECO:0000256" key="7">
    <source>
        <dbReference type="ARBA" id="ARBA00023170"/>
    </source>
</evidence>
<evidence type="ECO:0000313" key="12">
    <source>
        <dbReference type="EMBL" id="CAF3963135.1"/>
    </source>
</evidence>
<dbReference type="EMBL" id="CAJNOE010000014">
    <property type="protein sequence ID" value="CAF0731214.1"/>
    <property type="molecule type" value="Genomic_DNA"/>
</dbReference>
<name>A0A813N3F3_9BILA</name>
<feature type="domain" description="NR LBD" evidence="10">
    <location>
        <begin position="113"/>
        <end position="336"/>
    </location>
</feature>
<dbReference type="SUPFAM" id="SSF57716">
    <property type="entry name" value="Glucocorticoid receptor-like (DNA-binding domain)"/>
    <property type="match status" value="1"/>
</dbReference>
<comment type="caution">
    <text evidence="11">The sequence shown here is derived from an EMBL/GenBank/DDBJ whole genome shotgun (WGS) entry which is preliminary data.</text>
</comment>
<evidence type="ECO:0008006" key="14">
    <source>
        <dbReference type="Google" id="ProtNLM"/>
    </source>
</evidence>
<dbReference type="Proteomes" id="UP000663868">
    <property type="component" value="Unassembled WGS sequence"/>
</dbReference>
<dbReference type="SUPFAM" id="SSF48508">
    <property type="entry name" value="Nuclear receptor ligand-binding domain"/>
    <property type="match status" value="1"/>
</dbReference>
<dbReference type="GO" id="GO:0008270">
    <property type="term" value="F:zinc ion binding"/>
    <property type="evidence" value="ECO:0007669"/>
    <property type="project" value="UniProtKB-KW"/>
</dbReference>
<dbReference type="InterPro" id="IPR000536">
    <property type="entry name" value="Nucl_hrmn_rcpt_lig-bd"/>
</dbReference>
<dbReference type="AlphaFoldDB" id="A0A813N3F3"/>
<gene>
    <name evidence="11" type="ORF">IZO911_LOCUS2875</name>
    <name evidence="12" type="ORF">KXQ929_LOCUS26317</name>
</gene>
<dbReference type="PANTHER" id="PTHR24082">
    <property type="entry name" value="NUCLEAR HORMONE RECEPTOR"/>
    <property type="match status" value="1"/>
</dbReference>
<keyword evidence="7" id="KW-0675">Receptor</keyword>
<dbReference type="InterPro" id="IPR050234">
    <property type="entry name" value="Nuclear_hormone_rcpt_NR1"/>
</dbReference>
<keyword evidence="3" id="KW-0862">Zinc</keyword>
<dbReference type="PRINTS" id="PR00047">
    <property type="entry name" value="STROIDFINGER"/>
</dbReference>
<dbReference type="InterPro" id="IPR013088">
    <property type="entry name" value="Znf_NHR/GATA"/>
</dbReference>
<proteinExistence type="predicted"/>
<evidence type="ECO:0000259" key="9">
    <source>
        <dbReference type="PROSITE" id="PS51030"/>
    </source>
</evidence>
<organism evidence="11 13">
    <name type="scientific">Adineta steineri</name>
    <dbReference type="NCBI Taxonomy" id="433720"/>
    <lineage>
        <taxon>Eukaryota</taxon>
        <taxon>Metazoa</taxon>
        <taxon>Spiralia</taxon>
        <taxon>Gnathifera</taxon>
        <taxon>Rotifera</taxon>
        <taxon>Eurotatoria</taxon>
        <taxon>Bdelloidea</taxon>
        <taxon>Adinetida</taxon>
        <taxon>Adinetidae</taxon>
        <taxon>Adineta</taxon>
    </lineage>
</organism>
<sequence length="336" mass="40226">MKSSDLMCLVCGAPSTGFNFSVITCMCCKAFFRRNALYGLESYQCRYLAENCTINMRTRRDCSYCRLKKCFEVGMKKELILTDDIKRLKREKITANRKLNSIFMNRQHFSIENDLTYLKNISNIYEEYCRSPIMTYEKREYELVCHLPIKTRIKHQHYFEFYQKHKTTLFNFFQHLPDFQQFSIDEQKALYSHNTRFLLRLNSIETMDDSYPLWGAINLLLEMIYGKSLIESIDLCLHQFKYRINDSRCIQLILIISLFSTSMAYNGNISSLILFKIQEKYTNLLWSYLQERYGELIAYQKLSQIIHYCLHLQTINHLMDMKIQDVQWQELLISTQ</sequence>
<dbReference type="InterPro" id="IPR001628">
    <property type="entry name" value="Znf_hrmn_rcpt"/>
</dbReference>
<evidence type="ECO:0000256" key="1">
    <source>
        <dbReference type="ARBA" id="ARBA00022723"/>
    </source>
</evidence>
<evidence type="ECO:0000256" key="5">
    <source>
        <dbReference type="ARBA" id="ARBA00023125"/>
    </source>
</evidence>
<keyword evidence="2" id="KW-0863">Zinc-finger</keyword>
<evidence type="ECO:0000313" key="11">
    <source>
        <dbReference type="EMBL" id="CAF0731214.1"/>
    </source>
</evidence>
<keyword evidence="1" id="KW-0479">Metal-binding</keyword>
<dbReference type="Gene3D" id="3.30.50.10">
    <property type="entry name" value="Erythroid Transcription Factor GATA-1, subunit A"/>
    <property type="match status" value="1"/>
</dbReference>
<dbReference type="EMBL" id="CAJOBB010002373">
    <property type="protein sequence ID" value="CAF3963135.1"/>
    <property type="molecule type" value="Genomic_DNA"/>
</dbReference>
<dbReference type="PROSITE" id="PS51030">
    <property type="entry name" value="NUCLEAR_REC_DBD_2"/>
    <property type="match status" value="1"/>
</dbReference>
<evidence type="ECO:0000256" key="4">
    <source>
        <dbReference type="ARBA" id="ARBA00023015"/>
    </source>
</evidence>
<dbReference type="InterPro" id="IPR035500">
    <property type="entry name" value="NHR-like_dom_sf"/>
</dbReference>
<keyword evidence="8" id="KW-0539">Nucleus</keyword>
<evidence type="ECO:0000259" key="10">
    <source>
        <dbReference type="PROSITE" id="PS51843"/>
    </source>
</evidence>
<dbReference type="GO" id="GO:0030154">
    <property type="term" value="P:cell differentiation"/>
    <property type="evidence" value="ECO:0007669"/>
    <property type="project" value="TreeGrafter"/>
</dbReference>
<evidence type="ECO:0000256" key="2">
    <source>
        <dbReference type="ARBA" id="ARBA00022771"/>
    </source>
</evidence>
<evidence type="ECO:0000256" key="6">
    <source>
        <dbReference type="ARBA" id="ARBA00023163"/>
    </source>
</evidence>
<feature type="domain" description="Nuclear receptor" evidence="9">
    <location>
        <begin position="5"/>
        <end position="82"/>
    </location>
</feature>
<dbReference type="SMART" id="SM00399">
    <property type="entry name" value="ZnF_C4"/>
    <property type="match status" value="1"/>
</dbReference>
<keyword evidence="6" id="KW-0804">Transcription</keyword>
<evidence type="ECO:0000313" key="13">
    <source>
        <dbReference type="Proteomes" id="UP000663860"/>
    </source>
</evidence>
<dbReference type="GO" id="GO:0045944">
    <property type="term" value="P:positive regulation of transcription by RNA polymerase II"/>
    <property type="evidence" value="ECO:0007669"/>
    <property type="project" value="TreeGrafter"/>
</dbReference>
<dbReference type="PANTHER" id="PTHR24082:SF283">
    <property type="entry name" value="NUCLEAR HORMONE RECEPTOR HR96"/>
    <property type="match status" value="1"/>
</dbReference>
<dbReference type="GO" id="GO:0000122">
    <property type="term" value="P:negative regulation of transcription by RNA polymerase II"/>
    <property type="evidence" value="ECO:0007669"/>
    <property type="project" value="TreeGrafter"/>
</dbReference>
<keyword evidence="4" id="KW-0805">Transcription regulation</keyword>
<dbReference type="PROSITE" id="PS00031">
    <property type="entry name" value="NUCLEAR_REC_DBD_1"/>
    <property type="match status" value="1"/>
</dbReference>
<dbReference type="Pfam" id="PF00105">
    <property type="entry name" value="zf-C4"/>
    <property type="match status" value="1"/>
</dbReference>